<evidence type="ECO:0000313" key="3">
    <source>
        <dbReference type="Proteomes" id="UP000828390"/>
    </source>
</evidence>
<gene>
    <name evidence="2" type="ORF">DPMN_188673</name>
</gene>
<dbReference type="Proteomes" id="UP000828390">
    <property type="component" value="Unassembled WGS sequence"/>
</dbReference>
<feature type="compositionally biased region" description="Basic and acidic residues" evidence="1">
    <location>
        <begin position="22"/>
        <end position="49"/>
    </location>
</feature>
<evidence type="ECO:0000256" key="1">
    <source>
        <dbReference type="SAM" id="MobiDB-lite"/>
    </source>
</evidence>
<organism evidence="2 3">
    <name type="scientific">Dreissena polymorpha</name>
    <name type="common">Zebra mussel</name>
    <name type="synonym">Mytilus polymorpha</name>
    <dbReference type="NCBI Taxonomy" id="45954"/>
    <lineage>
        <taxon>Eukaryota</taxon>
        <taxon>Metazoa</taxon>
        <taxon>Spiralia</taxon>
        <taxon>Lophotrochozoa</taxon>
        <taxon>Mollusca</taxon>
        <taxon>Bivalvia</taxon>
        <taxon>Autobranchia</taxon>
        <taxon>Heteroconchia</taxon>
        <taxon>Euheterodonta</taxon>
        <taxon>Imparidentia</taxon>
        <taxon>Neoheterodontei</taxon>
        <taxon>Myida</taxon>
        <taxon>Dreissenoidea</taxon>
        <taxon>Dreissenidae</taxon>
        <taxon>Dreissena</taxon>
    </lineage>
</organism>
<accession>A0A9D4IA55</accession>
<proteinExistence type="predicted"/>
<sequence>MQETTTTHGGFGHELFREPRCRKLRRDSGNHRDVTRRWNRPEPGAEIRPDGVQTNGPQEYLHNRTDVEGSQDPKKCDGKTDRQTDRAQNISPSGFTDPSTDIPQANAKFQDCRSNTLPPSTREKHYKNGNLSNDVIPAVIFYNLLDSVHNLFSGFTTFQTFVHHPPDMFTTLQTVFTILQTVFTTLQTVFTTLQRVFTTLMTVFTTLQTVFTTLQTAFTTLQTVFTTFQPVFTTFQPTVFTTLQTVFTTLQTVFTTFQPVFANIQTVFTTLQPVFQTLQTVFTTLQPVFANLKTVFTTSSQCSQTSRQYSQLSRKCSQPSRQCSQPSRQCSQSFFRVHNLPDCDHQTVITSLKTLCLTVFTILQTVFTTLQKVFTTLQTTGFTTFQKVFTNQKRHIAAPLSSEQRTYGISYSVIGVTRRIGDT</sequence>
<dbReference type="EMBL" id="JAIWYP010000010">
    <property type="protein sequence ID" value="KAH3754015.1"/>
    <property type="molecule type" value="Genomic_DNA"/>
</dbReference>
<reference evidence="2" key="2">
    <citation type="submission" date="2020-11" db="EMBL/GenBank/DDBJ databases">
        <authorList>
            <person name="McCartney M.A."/>
            <person name="Auch B."/>
            <person name="Kono T."/>
            <person name="Mallez S."/>
            <person name="Becker A."/>
            <person name="Gohl D.M."/>
            <person name="Silverstein K.A.T."/>
            <person name="Koren S."/>
            <person name="Bechman K.B."/>
            <person name="Herman A."/>
            <person name="Abrahante J.E."/>
            <person name="Garbe J."/>
        </authorList>
    </citation>
    <scope>NUCLEOTIDE SEQUENCE</scope>
    <source>
        <strain evidence="2">Duluth1</strain>
        <tissue evidence="2">Whole animal</tissue>
    </source>
</reference>
<reference evidence="2" key="1">
    <citation type="journal article" date="2019" name="bioRxiv">
        <title>The Genome of the Zebra Mussel, Dreissena polymorpha: A Resource for Invasive Species Research.</title>
        <authorList>
            <person name="McCartney M.A."/>
            <person name="Auch B."/>
            <person name="Kono T."/>
            <person name="Mallez S."/>
            <person name="Zhang Y."/>
            <person name="Obille A."/>
            <person name="Becker A."/>
            <person name="Abrahante J.E."/>
            <person name="Garbe J."/>
            <person name="Badalamenti J.P."/>
            <person name="Herman A."/>
            <person name="Mangelson H."/>
            <person name="Liachko I."/>
            <person name="Sullivan S."/>
            <person name="Sone E.D."/>
            <person name="Koren S."/>
            <person name="Silverstein K.A.T."/>
            <person name="Beckman K.B."/>
            <person name="Gohl D.M."/>
        </authorList>
    </citation>
    <scope>NUCLEOTIDE SEQUENCE</scope>
    <source>
        <strain evidence="2">Duluth1</strain>
        <tissue evidence="2">Whole animal</tissue>
    </source>
</reference>
<protein>
    <submittedName>
        <fullName evidence="2">Uncharacterized protein</fullName>
    </submittedName>
</protein>
<feature type="compositionally biased region" description="Polar residues" evidence="1">
    <location>
        <begin position="86"/>
        <end position="103"/>
    </location>
</feature>
<comment type="caution">
    <text evidence="2">The sequence shown here is derived from an EMBL/GenBank/DDBJ whole genome shotgun (WGS) entry which is preliminary data.</text>
</comment>
<feature type="region of interest" description="Disordered" evidence="1">
    <location>
        <begin position="22"/>
        <end position="128"/>
    </location>
</feature>
<keyword evidence="3" id="KW-1185">Reference proteome</keyword>
<feature type="compositionally biased region" description="Basic and acidic residues" evidence="1">
    <location>
        <begin position="61"/>
        <end position="85"/>
    </location>
</feature>
<evidence type="ECO:0000313" key="2">
    <source>
        <dbReference type="EMBL" id="KAH3754015.1"/>
    </source>
</evidence>
<dbReference type="AlphaFoldDB" id="A0A9D4IA55"/>
<name>A0A9D4IA55_DREPO</name>